<feature type="domain" description="YozE SAM-like" evidence="1">
    <location>
        <begin position="6"/>
        <end position="64"/>
    </location>
</feature>
<dbReference type="Gene3D" id="1.10.150.260">
    <property type="entry name" value="YozE SAM-like"/>
    <property type="match status" value="1"/>
</dbReference>
<dbReference type="InterPro" id="IPR036806">
    <property type="entry name" value="YozE_SAM-like_sf"/>
</dbReference>
<evidence type="ECO:0000259" key="1">
    <source>
        <dbReference type="Pfam" id="PF06855"/>
    </source>
</evidence>
<dbReference type="AlphaFoldDB" id="A0A1M6KVA0"/>
<evidence type="ECO:0000313" key="3">
    <source>
        <dbReference type="Proteomes" id="UP000184231"/>
    </source>
</evidence>
<dbReference type="OrthoDB" id="1454071at2"/>
<dbReference type="Proteomes" id="UP000184231">
    <property type="component" value="Unassembled WGS sequence"/>
</dbReference>
<protein>
    <submittedName>
        <fullName evidence="2">YozE SAM-like fold</fullName>
    </submittedName>
</protein>
<dbReference type="SUPFAM" id="SSF140652">
    <property type="entry name" value="YozE-like"/>
    <property type="match status" value="1"/>
</dbReference>
<sequence length="174" mass="20549">MTLRKYIQECSKKDSHIGDLANDILRDNDFPFKKHENEIWKYLDSKTLLGGTNDIFLEFWKEYQKIKDEKRKNLSGWSHSIIATECNTVVSITNRDFNDPLAGFLHELFDITLNTQRNRIVTHIKTVGAEQLTEVLRIFNDYQQYKEIEFLKPCLSYLRKNDSVNSLTLTFHNN</sequence>
<reference evidence="2 3" key="1">
    <citation type="submission" date="2016-11" db="EMBL/GenBank/DDBJ databases">
        <authorList>
            <person name="Jaros S."/>
            <person name="Januszkiewicz K."/>
            <person name="Wedrychowicz H."/>
        </authorList>
    </citation>
    <scope>NUCLEOTIDE SEQUENCE [LARGE SCALE GENOMIC DNA]</scope>
    <source>
        <strain evidence="2 3">CGMCC 1.8863</strain>
    </source>
</reference>
<gene>
    <name evidence="2" type="ORF">SAMN04487911_12813</name>
</gene>
<name>A0A1M6KVA0_9FLAO</name>
<accession>A0A1M6KVA0</accession>
<evidence type="ECO:0000313" key="2">
    <source>
        <dbReference type="EMBL" id="SHJ62931.1"/>
    </source>
</evidence>
<dbReference type="RefSeq" id="WP_072765466.1">
    <property type="nucleotide sequence ID" value="NZ_FQYX01000028.1"/>
</dbReference>
<dbReference type="InterPro" id="IPR023089">
    <property type="entry name" value="YozE_SAM-like"/>
</dbReference>
<keyword evidence="3" id="KW-1185">Reference proteome</keyword>
<dbReference type="Pfam" id="PF06855">
    <property type="entry name" value="YozE_SAM_like"/>
    <property type="match status" value="1"/>
</dbReference>
<dbReference type="STRING" id="558155.SAMN04487911_12813"/>
<organism evidence="2 3">
    <name type="scientific">Arenibacter nanhaiticus</name>
    <dbReference type="NCBI Taxonomy" id="558155"/>
    <lineage>
        <taxon>Bacteria</taxon>
        <taxon>Pseudomonadati</taxon>
        <taxon>Bacteroidota</taxon>
        <taxon>Flavobacteriia</taxon>
        <taxon>Flavobacteriales</taxon>
        <taxon>Flavobacteriaceae</taxon>
        <taxon>Arenibacter</taxon>
    </lineage>
</organism>
<dbReference type="EMBL" id="FQYX01000028">
    <property type="protein sequence ID" value="SHJ62931.1"/>
    <property type="molecule type" value="Genomic_DNA"/>
</dbReference>
<proteinExistence type="predicted"/>